<feature type="compositionally biased region" description="Polar residues" evidence="1">
    <location>
        <begin position="327"/>
        <end position="336"/>
    </location>
</feature>
<dbReference type="Proteomes" id="UP001174936">
    <property type="component" value="Unassembled WGS sequence"/>
</dbReference>
<feature type="region of interest" description="Disordered" evidence="1">
    <location>
        <begin position="274"/>
        <end position="376"/>
    </location>
</feature>
<dbReference type="InterPro" id="IPR029063">
    <property type="entry name" value="SAM-dependent_MTases_sf"/>
</dbReference>
<dbReference type="SUPFAM" id="SSF53335">
    <property type="entry name" value="S-adenosyl-L-methionine-dependent methyltransferases"/>
    <property type="match status" value="1"/>
</dbReference>
<gene>
    <name evidence="2" type="ORF">B0T16DRAFT_454187</name>
</gene>
<feature type="region of interest" description="Disordered" evidence="1">
    <location>
        <begin position="1"/>
        <end position="110"/>
    </location>
</feature>
<feature type="region of interest" description="Disordered" evidence="1">
    <location>
        <begin position="133"/>
        <end position="219"/>
    </location>
</feature>
<organism evidence="2 3">
    <name type="scientific">Cercophora newfieldiana</name>
    <dbReference type="NCBI Taxonomy" id="92897"/>
    <lineage>
        <taxon>Eukaryota</taxon>
        <taxon>Fungi</taxon>
        <taxon>Dikarya</taxon>
        <taxon>Ascomycota</taxon>
        <taxon>Pezizomycotina</taxon>
        <taxon>Sordariomycetes</taxon>
        <taxon>Sordariomycetidae</taxon>
        <taxon>Sordariales</taxon>
        <taxon>Lasiosphaeriaceae</taxon>
        <taxon>Cercophora</taxon>
    </lineage>
</organism>
<accession>A0AA39YHQ3</accession>
<protein>
    <recommendedName>
        <fullName evidence="4">Methyltransferase type 11 domain-containing protein</fullName>
    </recommendedName>
</protein>
<name>A0AA39YHQ3_9PEZI</name>
<dbReference type="AlphaFoldDB" id="A0AA39YHQ3"/>
<comment type="caution">
    <text evidence="2">The sequence shown here is derived from an EMBL/GenBank/DDBJ whole genome shotgun (WGS) entry which is preliminary data.</text>
</comment>
<feature type="compositionally biased region" description="Basic and acidic residues" evidence="1">
    <location>
        <begin position="1"/>
        <end position="37"/>
    </location>
</feature>
<evidence type="ECO:0000313" key="3">
    <source>
        <dbReference type="Proteomes" id="UP001174936"/>
    </source>
</evidence>
<feature type="compositionally biased region" description="Polar residues" evidence="1">
    <location>
        <begin position="153"/>
        <end position="177"/>
    </location>
</feature>
<dbReference type="Gene3D" id="3.40.50.150">
    <property type="entry name" value="Vaccinia Virus protein VP39"/>
    <property type="match status" value="1"/>
</dbReference>
<proteinExistence type="predicted"/>
<feature type="compositionally biased region" description="Low complexity" evidence="1">
    <location>
        <begin position="53"/>
        <end position="68"/>
    </location>
</feature>
<reference evidence="2" key="1">
    <citation type="submission" date="2023-06" db="EMBL/GenBank/DDBJ databases">
        <title>Genome-scale phylogeny and comparative genomics of the fungal order Sordariales.</title>
        <authorList>
            <consortium name="Lawrence Berkeley National Laboratory"/>
            <person name="Hensen N."/>
            <person name="Bonometti L."/>
            <person name="Westerberg I."/>
            <person name="Brannstrom I.O."/>
            <person name="Guillou S."/>
            <person name="Cros-Aarteil S."/>
            <person name="Calhoun S."/>
            <person name="Haridas S."/>
            <person name="Kuo A."/>
            <person name="Mondo S."/>
            <person name="Pangilinan J."/>
            <person name="Riley R."/>
            <person name="Labutti K."/>
            <person name="Andreopoulos B."/>
            <person name="Lipzen A."/>
            <person name="Chen C."/>
            <person name="Yanf M."/>
            <person name="Daum C."/>
            <person name="Ng V."/>
            <person name="Clum A."/>
            <person name="Steindorff A."/>
            <person name="Ohm R."/>
            <person name="Martin F."/>
            <person name="Silar P."/>
            <person name="Natvig D."/>
            <person name="Lalanne C."/>
            <person name="Gautier V."/>
            <person name="Ament-Velasquez S.L."/>
            <person name="Kruys A."/>
            <person name="Hutchinson M.I."/>
            <person name="Powell A.J."/>
            <person name="Barry K."/>
            <person name="Miller A.N."/>
            <person name="Grigoriev I.V."/>
            <person name="Debuchy R."/>
            <person name="Gladieux P."/>
            <person name="Thoren M.H."/>
            <person name="Johannesson H."/>
        </authorList>
    </citation>
    <scope>NUCLEOTIDE SEQUENCE</scope>
    <source>
        <strain evidence="2">SMH2532-1</strain>
    </source>
</reference>
<dbReference type="EMBL" id="JAULSV010000002">
    <property type="protein sequence ID" value="KAK0651762.1"/>
    <property type="molecule type" value="Genomic_DNA"/>
</dbReference>
<evidence type="ECO:0000256" key="1">
    <source>
        <dbReference type="SAM" id="MobiDB-lite"/>
    </source>
</evidence>
<feature type="compositionally biased region" description="Polar residues" evidence="1">
    <location>
        <begin position="89"/>
        <end position="107"/>
    </location>
</feature>
<evidence type="ECO:0000313" key="2">
    <source>
        <dbReference type="EMBL" id="KAK0651762.1"/>
    </source>
</evidence>
<feature type="compositionally biased region" description="Polar residues" evidence="1">
    <location>
        <begin position="347"/>
        <end position="365"/>
    </location>
</feature>
<keyword evidence="3" id="KW-1185">Reference proteome</keyword>
<evidence type="ECO:0008006" key="4">
    <source>
        <dbReference type="Google" id="ProtNLM"/>
    </source>
</evidence>
<sequence length="680" mass="74025">MFDVDWADHSAERVGQRRARKEGEREQKKKDERRSVRDSVSSQGSHSSRDKSQGFLGSLGLKLSSASLRSKRHSPSTLKLPTDDIVSKRASTLSQPGTLAPIITSSDDGVAVPESKLDAVVLEIKSDVVVPESKSSAIVPPIDGSNLGGATEPSDNSTNRSSKGSVLSKSTATTALTVPSPCKGSAIDPICIDDKTTQATEPGILVTKTTETTYEPRDDIKPAETQMAAIATPSMASAPFASTPSYLAPLSPTSPNAEVSTSVLIDKWFTSVNSPGSPLSPVMKDEPFNGKNPQVPFGLEPAQESFSLKPPSAMVDKTARSPRRKNTNSSTKQRANNPDAWKPPDNWDSQSTTSAKKLTTPSSSPRRQDASQHPMSLDLKGMQREIARMAVASAEIVTVRLNENWGNSSDGAFYRELEMEKKRWMLSALHNMQRYTEGAGCTDPNESSKDSGEGKRILALFESQATASYLAALYPEGILTHISPQPLSPNLFPNVQALPLAVSGLLPLVANRYSKVYCLCMPSMMPSQDIPRLLRSVHRCLAPKGSLHLTVIDPSPATHSLGPKMRHWLDQNLILHLEAQFRCISPSRLLPAWLADARLRADGSVISRMKCYAVCKPGQNGVGIEAQLRSTVGRKLWQEVWGGFVLGANWWWDDPECVEECMELGTYFEYSLIEAVKDTV</sequence>